<comment type="caution">
    <text evidence="1">The sequence shown here is derived from an EMBL/GenBank/DDBJ whole genome shotgun (WGS) entry which is preliminary data.</text>
</comment>
<organism evidence="1 2">
    <name type="scientific">Camellia lanceoleosa</name>
    <dbReference type="NCBI Taxonomy" id="1840588"/>
    <lineage>
        <taxon>Eukaryota</taxon>
        <taxon>Viridiplantae</taxon>
        <taxon>Streptophyta</taxon>
        <taxon>Embryophyta</taxon>
        <taxon>Tracheophyta</taxon>
        <taxon>Spermatophyta</taxon>
        <taxon>Magnoliopsida</taxon>
        <taxon>eudicotyledons</taxon>
        <taxon>Gunneridae</taxon>
        <taxon>Pentapetalae</taxon>
        <taxon>asterids</taxon>
        <taxon>Ericales</taxon>
        <taxon>Theaceae</taxon>
        <taxon>Camellia</taxon>
    </lineage>
</organism>
<dbReference type="Proteomes" id="UP001060215">
    <property type="component" value="Chromosome 2"/>
</dbReference>
<proteinExistence type="predicted"/>
<gene>
    <name evidence="1" type="ORF">LOK49_LG04G00234</name>
</gene>
<sequence length="164" mass="17775">MGSTWEHAVEAANVMQLTGLNAVALIGMIVKPASTARMQKKNCKQFAQYLKLIWNLLEQLKIPEMDNSGGLGDVCGSLPIALAARGHHVMVISPRYLHGGPSNKNFSGTSDVGCGIKVYCFGGAQEVAFFHEYRAGVDWVFVDHPSYHRPGSPYGDIYGAFGDT</sequence>
<evidence type="ECO:0000313" key="2">
    <source>
        <dbReference type="Proteomes" id="UP001060215"/>
    </source>
</evidence>
<keyword evidence="2" id="KW-1185">Reference proteome</keyword>
<dbReference type="EMBL" id="CM045759">
    <property type="protein sequence ID" value="KAI8020264.1"/>
    <property type="molecule type" value="Genomic_DNA"/>
</dbReference>
<reference evidence="1 2" key="1">
    <citation type="journal article" date="2022" name="Plant J.">
        <title>Chromosome-level genome of Camellia lanceoleosa provides a valuable resource for understanding genome evolution and self-incompatibility.</title>
        <authorList>
            <person name="Gong W."/>
            <person name="Xiao S."/>
            <person name="Wang L."/>
            <person name="Liao Z."/>
            <person name="Chang Y."/>
            <person name="Mo W."/>
            <person name="Hu G."/>
            <person name="Li W."/>
            <person name="Zhao G."/>
            <person name="Zhu H."/>
            <person name="Hu X."/>
            <person name="Ji K."/>
            <person name="Xiang X."/>
            <person name="Song Q."/>
            <person name="Yuan D."/>
            <person name="Jin S."/>
            <person name="Zhang L."/>
        </authorList>
    </citation>
    <scope>NUCLEOTIDE SEQUENCE [LARGE SCALE GENOMIC DNA]</scope>
    <source>
        <strain evidence="1">SQ_2022a</strain>
    </source>
</reference>
<evidence type="ECO:0000313" key="1">
    <source>
        <dbReference type="EMBL" id="KAI8020264.1"/>
    </source>
</evidence>
<accession>A0ACC0I3M8</accession>
<protein>
    <submittedName>
        <fullName evidence="1">Uncharacterized protein</fullName>
    </submittedName>
</protein>
<name>A0ACC0I3M8_9ERIC</name>